<dbReference type="InterPro" id="IPR017972">
    <property type="entry name" value="Cyt_P450_CS"/>
</dbReference>
<accession>A0A9E7HWX5</accession>
<dbReference type="PROSITE" id="PS00086">
    <property type="entry name" value="CYTOCHROME_P450"/>
    <property type="match status" value="1"/>
</dbReference>
<dbReference type="GO" id="GO:0016705">
    <property type="term" value="F:oxidoreductase activity, acting on paired donors, with incorporation or reduction of molecular oxygen"/>
    <property type="evidence" value="ECO:0007669"/>
    <property type="project" value="InterPro"/>
</dbReference>
<dbReference type="GO" id="GO:0004497">
    <property type="term" value="F:monooxygenase activity"/>
    <property type="evidence" value="ECO:0007669"/>
    <property type="project" value="UniProtKB-KW"/>
</dbReference>
<evidence type="ECO:0000256" key="5">
    <source>
        <dbReference type="ARBA" id="ARBA00023002"/>
    </source>
</evidence>
<proteinExistence type="inferred from homology"/>
<dbReference type="InterPro" id="IPR002401">
    <property type="entry name" value="Cyt_P450_E_grp-I"/>
</dbReference>
<evidence type="ECO:0000256" key="2">
    <source>
        <dbReference type="ARBA" id="ARBA00010617"/>
    </source>
</evidence>
<dbReference type="Proteomes" id="UP001055439">
    <property type="component" value="Chromosome 8"/>
</dbReference>
<dbReference type="Gene3D" id="1.10.630.10">
    <property type="entry name" value="Cytochrome P450"/>
    <property type="match status" value="1"/>
</dbReference>
<dbReference type="EMBL" id="CP097510">
    <property type="protein sequence ID" value="URE37038.1"/>
    <property type="molecule type" value="Genomic_DNA"/>
</dbReference>
<feature type="binding site" description="axial binding residue" evidence="8">
    <location>
        <position position="663"/>
    </location>
    <ligand>
        <name>heme</name>
        <dbReference type="ChEBI" id="CHEBI:30413"/>
    </ligand>
    <ligandPart>
        <name>Fe</name>
        <dbReference type="ChEBI" id="CHEBI:18248"/>
    </ligandPart>
</feature>
<dbReference type="CDD" id="cd11072">
    <property type="entry name" value="CYP71-like"/>
    <property type="match status" value="1"/>
</dbReference>
<evidence type="ECO:0000256" key="7">
    <source>
        <dbReference type="ARBA" id="ARBA00023033"/>
    </source>
</evidence>
<evidence type="ECO:0000256" key="6">
    <source>
        <dbReference type="ARBA" id="ARBA00023004"/>
    </source>
</evidence>
<dbReference type="GO" id="GO:0020037">
    <property type="term" value="F:heme binding"/>
    <property type="evidence" value="ECO:0007669"/>
    <property type="project" value="InterPro"/>
</dbReference>
<keyword evidence="5" id="KW-0560">Oxidoreductase</keyword>
<organism evidence="9 10">
    <name type="scientific">Musa troglodytarum</name>
    <name type="common">fe'i banana</name>
    <dbReference type="NCBI Taxonomy" id="320322"/>
    <lineage>
        <taxon>Eukaryota</taxon>
        <taxon>Viridiplantae</taxon>
        <taxon>Streptophyta</taxon>
        <taxon>Embryophyta</taxon>
        <taxon>Tracheophyta</taxon>
        <taxon>Spermatophyta</taxon>
        <taxon>Magnoliopsida</taxon>
        <taxon>Liliopsida</taxon>
        <taxon>Zingiberales</taxon>
        <taxon>Musaceae</taxon>
        <taxon>Musa</taxon>
    </lineage>
</organism>
<dbReference type="PANTHER" id="PTHR47955">
    <property type="entry name" value="CYTOCHROME P450 FAMILY 71 PROTEIN"/>
    <property type="match status" value="1"/>
</dbReference>
<dbReference type="FunFam" id="1.10.630.10:FF:000043">
    <property type="entry name" value="Cytochrome P450 99A2"/>
    <property type="match status" value="1"/>
</dbReference>
<evidence type="ECO:0000313" key="10">
    <source>
        <dbReference type="Proteomes" id="UP001055439"/>
    </source>
</evidence>
<keyword evidence="7" id="KW-0503">Monooxygenase</keyword>
<evidence type="ECO:0000256" key="1">
    <source>
        <dbReference type="ARBA" id="ARBA00001971"/>
    </source>
</evidence>
<comment type="similarity">
    <text evidence="2">Belongs to the cytochrome P450 family.</text>
</comment>
<keyword evidence="3 8" id="KW-0349">Heme</keyword>
<evidence type="ECO:0000313" key="9">
    <source>
        <dbReference type="EMBL" id="URE37038.1"/>
    </source>
</evidence>
<comment type="cofactor">
    <cofactor evidence="1 8">
        <name>heme</name>
        <dbReference type="ChEBI" id="CHEBI:30413"/>
    </cofactor>
</comment>
<evidence type="ECO:0000256" key="3">
    <source>
        <dbReference type="ARBA" id="ARBA00022617"/>
    </source>
</evidence>
<dbReference type="GO" id="GO:0005506">
    <property type="term" value="F:iron ion binding"/>
    <property type="evidence" value="ECO:0007669"/>
    <property type="project" value="InterPro"/>
</dbReference>
<dbReference type="Pfam" id="PF00067">
    <property type="entry name" value="p450"/>
    <property type="match status" value="1"/>
</dbReference>
<dbReference type="SUPFAM" id="SSF48264">
    <property type="entry name" value="Cytochrome P450"/>
    <property type="match status" value="1"/>
</dbReference>
<reference evidence="9" key="1">
    <citation type="submission" date="2022-05" db="EMBL/GenBank/DDBJ databases">
        <title>The Musa troglodytarum L. genome provides insights into the mechanism of non-climacteric behaviour and enrichment of carotenoids.</title>
        <authorList>
            <person name="Wang J."/>
        </authorList>
    </citation>
    <scope>NUCLEOTIDE SEQUENCE</scope>
    <source>
        <tissue evidence="9">Leaf</tissue>
    </source>
</reference>
<dbReference type="PRINTS" id="PR00385">
    <property type="entry name" value="P450"/>
</dbReference>
<sequence length="705" mass="77671">MGPRKLIGVPLFGGRGWVGWGCGGGGLCEMPHRPVKVSRVLQPGPRQTTIGEVLEFHEMPHHPKEVAKAIQPVQTDVKLPLTPTPSVSRSGGRKDVNSCRCASRPCRGGEGNLARNSTALASLMAEPMRVRLEFEDHRRLLTKSQRKDGLRCCWILLGPQLPTVADLAAHLVRSFALDRSCPRGIRLYERHPSRICLLPIKKHYLPVNSRTNKRNKGEGSCDFQQNTTNIHAILSEETNLKKKEHMNKTRLLKAYEHAGKEEEIEAAAVEAPVVGNLHQVGKNPHLTLRALAERHGPLMFLQLGSIPTVVISSAHVAREVFRAHDLAFAGRPTLYAAERLSYGLWDVGFAPHGEHWRQARKVFMVELLSAKRVRSFRGVREREVASLVASIRRLAPSSSSSPIDLSRMVVSVTNAVTCRAAFGGGCETAGSGRACWGGFCAGDFFPWLRWIHALDGLRARVERLFGELDDIYSQVIEEHLRGGCTSDHGDLVQVLLRLREDPTQRNTFGSMDHIKGLLTDIFIAGTDTSAATIIWTLTELLRNPSVMARAQKEVRDAVGKKGAVEETDLHDLPFLKLVINESLRLHPPAPLLVPRETTEACAVGGYEIPARTRVFVNAKAIGTDPASWSNPQEFQPERFSSGGDVRWGECFEVVPFGVGRRSCPGINFGLAVVELVLANLLYCFDWEARLGRGVGRGGGDWIGSA</sequence>
<keyword evidence="10" id="KW-1185">Reference proteome</keyword>
<protein>
    <submittedName>
        <fullName evidence="9">Cytochrome P450</fullName>
    </submittedName>
</protein>
<dbReference type="InterPro" id="IPR036396">
    <property type="entry name" value="Cyt_P450_sf"/>
</dbReference>
<dbReference type="InterPro" id="IPR001128">
    <property type="entry name" value="Cyt_P450"/>
</dbReference>
<dbReference type="AlphaFoldDB" id="A0A9E7HWX5"/>
<keyword evidence="6 8" id="KW-0408">Iron</keyword>
<dbReference type="PRINTS" id="PR00463">
    <property type="entry name" value="EP450I"/>
</dbReference>
<evidence type="ECO:0000256" key="8">
    <source>
        <dbReference type="PIRSR" id="PIRSR602401-1"/>
    </source>
</evidence>
<gene>
    <name evidence="9" type="ORF">MUK42_33556</name>
</gene>
<evidence type="ECO:0000256" key="4">
    <source>
        <dbReference type="ARBA" id="ARBA00022723"/>
    </source>
</evidence>
<keyword evidence="4 8" id="KW-0479">Metal-binding</keyword>
<dbReference type="PANTHER" id="PTHR47955:SF19">
    <property type="entry name" value="CYTOCHROME P450 71A9-LIKE ISOFORM X1"/>
    <property type="match status" value="1"/>
</dbReference>
<name>A0A9E7HWX5_9LILI</name>
<dbReference type="OrthoDB" id="2789670at2759"/>